<evidence type="ECO:0000259" key="5">
    <source>
        <dbReference type="Pfam" id="PF14681"/>
    </source>
</evidence>
<name>A0A9W9GIP0_9EURO</name>
<dbReference type="OrthoDB" id="277398at2759"/>
<keyword evidence="7" id="KW-1185">Reference proteome</keyword>
<dbReference type="Gene3D" id="3.30.1360.20">
    <property type="entry name" value="Transcriptional coactivator/pterin dehydratase"/>
    <property type="match status" value="1"/>
</dbReference>
<dbReference type="GO" id="GO:0006729">
    <property type="term" value="P:tetrahydrobiopterin biosynthetic process"/>
    <property type="evidence" value="ECO:0007669"/>
    <property type="project" value="InterPro"/>
</dbReference>
<evidence type="ECO:0000256" key="3">
    <source>
        <dbReference type="ARBA" id="ARBA00013252"/>
    </source>
</evidence>
<evidence type="ECO:0000256" key="1">
    <source>
        <dbReference type="ARBA" id="ARBA00001554"/>
    </source>
</evidence>
<evidence type="ECO:0000313" key="7">
    <source>
        <dbReference type="Proteomes" id="UP001149079"/>
    </source>
</evidence>
<keyword evidence="4" id="KW-0456">Lyase</keyword>
<dbReference type="Gene3D" id="3.40.50.2020">
    <property type="match status" value="1"/>
</dbReference>
<dbReference type="RefSeq" id="XP_056517513.1">
    <property type="nucleotide sequence ID" value="XM_056669714.1"/>
</dbReference>
<gene>
    <name evidence="6" type="ORF">N7515_008970</name>
</gene>
<evidence type="ECO:0000313" key="6">
    <source>
        <dbReference type="EMBL" id="KAJ5121009.1"/>
    </source>
</evidence>
<protein>
    <recommendedName>
        <fullName evidence="3">4a-hydroxytetrahydrobiopterin dehydratase</fullName>
        <ecNumber evidence="3">4.2.1.96</ecNumber>
    </recommendedName>
</protein>
<dbReference type="SUPFAM" id="SSF53271">
    <property type="entry name" value="PRTase-like"/>
    <property type="match status" value="1"/>
</dbReference>
<dbReference type="SUPFAM" id="SSF55248">
    <property type="entry name" value="PCD-like"/>
    <property type="match status" value="1"/>
</dbReference>
<reference evidence="6" key="2">
    <citation type="journal article" date="2023" name="IMA Fungus">
        <title>Comparative genomic study of the Penicillium genus elucidates a diverse pangenome and 15 lateral gene transfer events.</title>
        <authorList>
            <person name="Petersen C."/>
            <person name="Sorensen T."/>
            <person name="Nielsen M.R."/>
            <person name="Sondergaard T.E."/>
            <person name="Sorensen J.L."/>
            <person name="Fitzpatrick D.A."/>
            <person name="Frisvad J.C."/>
            <person name="Nielsen K.L."/>
        </authorList>
    </citation>
    <scope>NUCLEOTIDE SEQUENCE</scope>
    <source>
        <strain evidence="6">IBT 22155</strain>
    </source>
</reference>
<dbReference type="InterPro" id="IPR029057">
    <property type="entry name" value="PRTase-like"/>
</dbReference>
<evidence type="ECO:0000256" key="2">
    <source>
        <dbReference type="ARBA" id="ARBA00006472"/>
    </source>
</evidence>
<dbReference type="AlphaFoldDB" id="A0A9W9GIP0"/>
<dbReference type="EMBL" id="JAPQKL010000007">
    <property type="protein sequence ID" value="KAJ5121009.1"/>
    <property type="molecule type" value="Genomic_DNA"/>
</dbReference>
<comment type="similarity">
    <text evidence="2">Belongs to the pterin-4-alpha-carbinolamine dehydratase family.</text>
</comment>
<dbReference type="GeneID" id="81408884"/>
<dbReference type="CDD" id="cd06223">
    <property type="entry name" value="PRTases_typeI"/>
    <property type="match status" value="1"/>
</dbReference>
<feature type="domain" description="Phosphoribosyltransferase" evidence="5">
    <location>
        <begin position="79"/>
        <end position="234"/>
    </location>
</feature>
<dbReference type="GO" id="GO:0008124">
    <property type="term" value="F:4-alpha-hydroxytetrahydrobiopterin dehydratase activity"/>
    <property type="evidence" value="ECO:0007669"/>
    <property type="project" value="UniProtKB-EC"/>
</dbReference>
<sequence>MKLVKYQELLHFPNFQYHALFTSWYVHKRQDIMAVSAPIIEVPQNETLTSLMTTFCSASSSPKLMQDTIHGLTEEIMSVAKSHDGSLTQSATTMIPILRGALPMFVAAQRCLPATSCILSRCSKAKGTQNVVVEWLGRRPFPTDPDDGKILILDTIIATGDTVVKLCEELWEMGGQQSISVVVLCCYAAPEALKRVAECPVVEYVVVGKKAEKCDEKGYLVPYTNGDIGDKIYGIRDTETKTRKPMIAEGEDVQSVLSGVETLLVENGGFWELSEDGMGIQREMQFPGFKQAWVSYASQSHSGSQIVRLSTAIILNGRMCVDLNIFPVKLPFEMLTNECFQVYNNVSIRWTTHHPKGLTNLDVTMARLCDSFV</sequence>
<reference evidence="6" key="1">
    <citation type="submission" date="2022-11" db="EMBL/GenBank/DDBJ databases">
        <authorList>
            <person name="Petersen C."/>
        </authorList>
    </citation>
    <scope>NUCLEOTIDE SEQUENCE</scope>
    <source>
        <strain evidence="6">IBT 22155</strain>
    </source>
</reference>
<comment type="catalytic activity">
    <reaction evidence="1">
        <text>(4aS,6R)-4a-hydroxy-L-erythro-5,6,7,8-tetrahydrobiopterin = (6R)-L-erythro-6,7-dihydrobiopterin + H2O</text>
        <dbReference type="Rhea" id="RHEA:11920"/>
        <dbReference type="ChEBI" id="CHEBI:15377"/>
        <dbReference type="ChEBI" id="CHEBI:15642"/>
        <dbReference type="ChEBI" id="CHEBI:43120"/>
        <dbReference type="EC" id="4.2.1.96"/>
    </reaction>
</comment>
<comment type="caution">
    <text evidence="6">The sequence shown here is derived from an EMBL/GenBank/DDBJ whole genome shotgun (WGS) entry which is preliminary data.</text>
</comment>
<dbReference type="Proteomes" id="UP001149079">
    <property type="component" value="Unassembled WGS sequence"/>
</dbReference>
<dbReference type="InterPro" id="IPR001533">
    <property type="entry name" value="Pterin_deHydtase"/>
</dbReference>
<accession>A0A9W9GIP0</accession>
<organism evidence="6 7">
    <name type="scientific">Penicillium bovifimosum</name>
    <dbReference type="NCBI Taxonomy" id="126998"/>
    <lineage>
        <taxon>Eukaryota</taxon>
        <taxon>Fungi</taxon>
        <taxon>Dikarya</taxon>
        <taxon>Ascomycota</taxon>
        <taxon>Pezizomycotina</taxon>
        <taxon>Eurotiomycetes</taxon>
        <taxon>Eurotiomycetidae</taxon>
        <taxon>Eurotiales</taxon>
        <taxon>Aspergillaceae</taxon>
        <taxon>Penicillium</taxon>
    </lineage>
</organism>
<dbReference type="Pfam" id="PF14681">
    <property type="entry name" value="UPRTase"/>
    <property type="match status" value="1"/>
</dbReference>
<proteinExistence type="inferred from homology"/>
<evidence type="ECO:0000256" key="4">
    <source>
        <dbReference type="ARBA" id="ARBA00023239"/>
    </source>
</evidence>
<dbReference type="EC" id="4.2.1.96" evidence="3"/>
<dbReference type="InterPro" id="IPR000836">
    <property type="entry name" value="PRTase_dom"/>
</dbReference>
<dbReference type="InterPro" id="IPR036428">
    <property type="entry name" value="PCD_sf"/>
</dbReference>
<dbReference type="Pfam" id="PF01329">
    <property type="entry name" value="Pterin_4a"/>
    <property type="match status" value="1"/>
</dbReference>